<dbReference type="PRINTS" id="PR00153">
    <property type="entry name" value="CSAPPISMRASE"/>
</dbReference>
<keyword evidence="7" id="KW-1185">Reference proteome</keyword>
<protein>
    <recommendedName>
        <fullName evidence="4">Peptidyl-prolyl cis-trans isomerase</fullName>
        <shortName evidence="4">PPIase</shortName>
        <ecNumber evidence="4">5.2.1.8</ecNumber>
    </recommendedName>
</protein>
<proteinExistence type="inferred from homology"/>
<evidence type="ECO:0000256" key="2">
    <source>
        <dbReference type="ARBA" id="ARBA00023110"/>
    </source>
</evidence>
<comment type="catalytic activity">
    <reaction evidence="4">
        <text>[protein]-peptidylproline (omega=180) = [protein]-peptidylproline (omega=0)</text>
        <dbReference type="Rhea" id="RHEA:16237"/>
        <dbReference type="Rhea" id="RHEA-COMP:10747"/>
        <dbReference type="Rhea" id="RHEA-COMP:10748"/>
        <dbReference type="ChEBI" id="CHEBI:83833"/>
        <dbReference type="ChEBI" id="CHEBI:83834"/>
        <dbReference type="EC" id="5.2.1.8"/>
    </reaction>
</comment>
<sequence>MNDSTAVIEFAMDNTQLGSVVIRLYEREAPETVASFIRMAKAGLYDGRQIRRIVPDFVLQPSYTHFDDSRCDVELVAECALNGFVNRVPFEKGTVAMSGDGKIASGSEFYIVLSDEAGKRLSGNFAAFGKVISGWDVVERITNLPLIPVPNDDGVEINVPKTPVYMQRVNIEKSLDSNVTSSFIL</sequence>
<dbReference type="Proteomes" id="UP000446866">
    <property type="component" value="Unassembled WGS sequence"/>
</dbReference>
<dbReference type="EC" id="5.2.1.8" evidence="4"/>
<keyword evidence="2 4" id="KW-0697">Rotamase</keyword>
<gene>
    <name evidence="6" type="ORF">D0435_06085</name>
</gene>
<organism evidence="6 7">
    <name type="scientific">Anaerotruncus colihominis</name>
    <dbReference type="NCBI Taxonomy" id="169435"/>
    <lineage>
        <taxon>Bacteria</taxon>
        <taxon>Bacillati</taxon>
        <taxon>Bacillota</taxon>
        <taxon>Clostridia</taxon>
        <taxon>Eubacteriales</taxon>
        <taxon>Oscillospiraceae</taxon>
        <taxon>Anaerotruncus</taxon>
    </lineage>
</organism>
<dbReference type="Gene3D" id="2.40.100.10">
    <property type="entry name" value="Cyclophilin-like"/>
    <property type="match status" value="1"/>
</dbReference>
<dbReference type="SUPFAM" id="SSF50891">
    <property type="entry name" value="Cyclophilin-like"/>
    <property type="match status" value="1"/>
</dbReference>
<accession>A0A845QH44</accession>
<comment type="function">
    <text evidence="1 4">PPIases accelerate the folding of proteins. It catalyzes the cis-trans isomerization of proline imidic peptide bonds in oligopeptides.</text>
</comment>
<dbReference type="InterPro" id="IPR002130">
    <property type="entry name" value="Cyclophilin-type_PPIase_dom"/>
</dbReference>
<reference evidence="6 7" key="1">
    <citation type="submission" date="2018-08" db="EMBL/GenBank/DDBJ databases">
        <title>Murine metabolic-syndrome-specific gut microbial biobank.</title>
        <authorList>
            <person name="Liu C."/>
        </authorList>
    </citation>
    <scope>NUCLEOTIDE SEQUENCE [LARGE SCALE GENOMIC DNA]</scope>
    <source>
        <strain evidence="6 7">28</strain>
    </source>
</reference>
<dbReference type="PANTHER" id="PTHR45625:SF4">
    <property type="entry name" value="PEPTIDYLPROLYL ISOMERASE DOMAIN AND WD REPEAT-CONTAINING PROTEIN 1"/>
    <property type="match status" value="1"/>
</dbReference>
<evidence type="ECO:0000259" key="5">
    <source>
        <dbReference type="PROSITE" id="PS50072"/>
    </source>
</evidence>
<keyword evidence="3 4" id="KW-0413">Isomerase</keyword>
<dbReference type="EMBL" id="QXWK01000010">
    <property type="protein sequence ID" value="NBH61219.1"/>
    <property type="molecule type" value="Genomic_DNA"/>
</dbReference>
<dbReference type="AlphaFoldDB" id="A0A845QH44"/>
<evidence type="ECO:0000313" key="7">
    <source>
        <dbReference type="Proteomes" id="UP000446866"/>
    </source>
</evidence>
<dbReference type="RefSeq" id="WP_160201503.1">
    <property type="nucleotide sequence ID" value="NZ_QXWK01000010.1"/>
</dbReference>
<evidence type="ECO:0000256" key="1">
    <source>
        <dbReference type="ARBA" id="ARBA00002388"/>
    </source>
</evidence>
<dbReference type="GO" id="GO:0003755">
    <property type="term" value="F:peptidyl-prolyl cis-trans isomerase activity"/>
    <property type="evidence" value="ECO:0007669"/>
    <property type="project" value="UniProtKB-UniRule"/>
</dbReference>
<evidence type="ECO:0000256" key="3">
    <source>
        <dbReference type="ARBA" id="ARBA00023235"/>
    </source>
</evidence>
<feature type="domain" description="PPIase cyclophilin-type" evidence="5">
    <location>
        <begin position="7"/>
        <end position="171"/>
    </location>
</feature>
<dbReference type="Pfam" id="PF00160">
    <property type="entry name" value="Pro_isomerase"/>
    <property type="match status" value="1"/>
</dbReference>
<dbReference type="PANTHER" id="PTHR45625">
    <property type="entry name" value="PEPTIDYL-PROLYL CIS-TRANS ISOMERASE-RELATED"/>
    <property type="match status" value="1"/>
</dbReference>
<evidence type="ECO:0000256" key="4">
    <source>
        <dbReference type="RuleBase" id="RU363019"/>
    </source>
</evidence>
<dbReference type="InterPro" id="IPR044666">
    <property type="entry name" value="Cyclophilin_A-like"/>
</dbReference>
<comment type="similarity">
    <text evidence="4">Belongs to the cyclophilin-type PPIase family.</text>
</comment>
<name>A0A845QH44_9FIRM</name>
<dbReference type="PROSITE" id="PS50072">
    <property type="entry name" value="CSA_PPIASE_2"/>
    <property type="match status" value="1"/>
</dbReference>
<comment type="caution">
    <text evidence="6">The sequence shown here is derived from an EMBL/GenBank/DDBJ whole genome shotgun (WGS) entry which is preliminary data.</text>
</comment>
<dbReference type="InterPro" id="IPR029000">
    <property type="entry name" value="Cyclophilin-like_dom_sf"/>
</dbReference>
<evidence type="ECO:0000313" key="6">
    <source>
        <dbReference type="EMBL" id="NBH61219.1"/>
    </source>
</evidence>